<proteinExistence type="predicted"/>
<dbReference type="EMBL" id="CM056781">
    <property type="protein sequence ID" value="KAJ8734523.1"/>
    <property type="molecule type" value="Genomic_DNA"/>
</dbReference>
<evidence type="ECO:0000313" key="2">
    <source>
        <dbReference type="Proteomes" id="UP001231649"/>
    </source>
</evidence>
<name>A0ACC2R830_9NEOP</name>
<dbReference type="Proteomes" id="UP001231649">
    <property type="component" value="Chromosome 5"/>
</dbReference>
<gene>
    <name evidence="1" type="ORF">PYW08_013773</name>
</gene>
<comment type="caution">
    <text evidence="1">The sequence shown here is derived from an EMBL/GenBank/DDBJ whole genome shotgun (WGS) entry which is preliminary data.</text>
</comment>
<accession>A0ACC2R830</accession>
<sequence length="439" mass="51614">MYCPYKNSYLQLATSVDPKLINKAVRRAMRKTQFDPHDERPPAQRLTSMQPSLYAPWTDITRTRMGFERVGLRIINRDITSDDSFIKLQAIHSLLDQVQISENALFLVDLNVAYRLIDLLEDRDPIVKEKVCLILAHLSSYFQGRTRILAQPIVIDRLMFLFMRDRKEIRYAAAFCLKQLTRYGSECISKNEKIIENLLKVIKNDHVGIVLLHLESLKNLTDWEPTVALKTNAFQVMLELLQYEDTRIVQGAMDCMRQLCKHSIGKKLADKYDMTRFLVPYIYSEDEQVIISAVGLMMYTSNTTMSKWRLKEFQYQLSKRLVTLCVKKDIPVLQLRAMQVLVNMCEIPDCRLFIRRNLSKRIKGIKIRQPEHWDGTTETKHYGFDFGHNYRTRFIRHFETIRVDLGDNNEALNVASYIERVKAIKERLIHKMYSEPYKD</sequence>
<evidence type="ECO:0000313" key="1">
    <source>
        <dbReference type="EMBL" id="KAJ8734523.1"/>
    </source>
</evidence>
<keyword evidence="2" id="KW-1185">Reference proteome</keyword>
<protein>
    <submittedName>
        <fullName evidence="1">Uncharacterized protein</fullName>
    </submittedName>
</protein>
<reference evidence="1" key="1">
    <citation type="submission" date="2023-03" db="EMBL/GenBank/DDBJ databases">
        <title>Chromosome-level genomes of two armyworms, Mythimna separata and Mythimna loreyi, provide insights into the biosynthesis and reception of sex pheromones.</title>
        <authorList>
            <person name="Zhao H."/>
        </authorList>
    </citation>
    <scope>NUCLEOTIDE SEQUENCE</scope>
    <source>
        <strain evidence="1">BeijingLab</strain>
    </source>
</reference>
<organism evidence="1 2">
    <name type="scientific">Mythimna loreyi</name>
    <dbReference type="NCBI Taxonomy" id="667449"/>
    <lineage>
        <taxon>Eukaryota</taxon>
        <taxon>Metazoa</taxon>
        <taxon>Ecdysozoa</taxon>
        <taxon>Arthropoda</taxon>
        <taxon>Hexapoda</taxon>
        <taxon>Insecta</taxon>
        <taxon>Pterygota</taxon>
        <taxon>Neoptera</taxon>
        <taxon>Endopterygota</taxon>
        <taxon>Lepidoptera</taxon>
        <taxon>Glossata</taxon>
        <taxon>Ditrysia</taxon>
        <taxon>Noctuoidea</taxon>
        <taxon>Noctuidae</taxon>
        <taxon>Noctuinae</taxon>
        <taxon>Hadenini</taxon>
        <taxon>Mythimna</taxon>
    </lineage>
</organism>